<keyword evidence="5" id="KW-0408">Iron</keyword>
<evidence type="ECO:0000256" key="4">
    <source>
        <dbReference type="ARBA" id="ARBA00023002"/>
    </source>
</evidence>
<evidence type="ECO:0008006" key="10">
    <source>
        <dbReference type="Google" id="ProtNLM"/>
    </source>
</evidence>
<reference evidence="8" key="1">
    <citation type="journal article" date="2014" name="Int. J. Syst. Evol. Microbiol.">
        <title>Complete genome sequence of Corynebacterium casei LMG S-19264T (=DSM 44701T), isolated from a smear-ripened cheese.</title>
        <authorList>
            <consortium name="US DOE Joint Genome Institute (JGI-PGF)"/>
            <person name="Walter F."/>
            <person name="Albersmeier A."/>
            <person name="Kalinowski J."/>
            <person name="Ruckert C."/>
        </authorList>
    </citation>
    <scope>NUCLEOTIDE SEQUENCE</scope>
    <source>
        <strain evidence="8">CGMCC 1.15360</strain>
    </source>
</reference>
<dbReference type="AlphaFoldDB" id="A0A917DUH5"/>
<dbReference type="GO" id="GO:0008682">
    <property type="term" value="F:3-demethoxyubiquinol 3-hydroxylase activity"/>
    <property type="evidence" value="ECO:0007669"/>
    <property type="project" value="TreeGrafter"/>
</dbReference>
<protein>
    <recommendedName>
        <fullName evidence="10">Demethoxyubiquinone hydroxylase family protein</fullName>
    </recommendedName>
</protein>
<evidence type="ECO:0000256" key="1">
    <source>
        <dbReference type="ARBA" id="ARBA00004749"/>
    </source>
</evidence>
<keyword evidence="4" id="KW-0560">Oxidoreductase</keyword>
<dbReference type="GO" id="GO:0046872">
    <property type="term" value="F:metal ion binding"/>
    <property type="evidence" value="ECO:0007669"/>
    <property type="project" value="UniProtKB-KW"/>
</dbReference>
<accession>A0A917DUH5</accession>
<dbReference type="EMBL" id="BMIP01000003">
    <property type="protein sequence ID" value="GGD67961.1"/>
    <property type="molecule type" value="Genomic_DNA"/>
</dbReference>
<organism evidence="8 9">
    <name type="scientific">Croceicoccus mobilis</name>
    <dbReference type="NCBI Taxonomy" id="1703339"/>
    <lineage>
        <taxon>Bacteria</taxon>
        <taxon>Pseudomonadati</taxon>
        <taxon>Pseudomonadota</taxon>
        <taxon>Alphaproteobacteria</taxon>
        <taxon>Sphingomonadales</taxon>
        <taxon>Erythrobacteraceae</taxon>
        <taxon>Croceicoccus</taxon>
    </lineage>
</organism>
<dbReference type="SUPFAM" id="SSF47240">
    <property type="entry name" value="Ferritin-like"/>
    <property type="match status" value="1"/>
</dbReference>
<evidence type="ECO:0000256" key="3">
    <source>
        <dbReference type="ARBA" id="ARBA00022723"/>
    </source>
</evidence>
<evidence type="ECO:0000256" key="6">
    <source>
        <dbReference type="ARBA" id="ARBA00023033"/>
    </source>
</evidence>
<keyword evidence="9" id="KW-1185">Reference proteome</keyword>
<keyword evidence="7" id="KW-0472">Membrane</keyword>
<dbReference type="Proteomes" id="UP000612349">
    <property type="component" value="Unassembled WGS sequence"/>
</dbReference>
<reference evidence="8" key="2">
    <citation type="submission" date="2020-09" db="EMBL/GenBank/DDBJ databases">
        <authorList>
            <person name="Sun Q."/>
            <person name="Zhou Y."/>
        </authorList>
    </citation>
    <scope>NUCLEOTIDE SEQUENCE</scope>
    <source>
        <strain evidence="8">CGMCC 1.15360</strain>
    </source>
</reference>
<evidence type="ECO:0000313" key="9">
    <source>
        <dbReference type="Proteomes" id="UP000612349"/>
    </source>
</evidence>
<dbReference type="InterPro" id="IPR011566">
    <property type="entry name" value="Ubq_synth_Coq7"/>
</dbReference>
<name>A0A917DUH5_9SPHN</name>
<dbReference type="InterPro" id="IPR012347">
    <property type="entry name" value="Ferritin-like"/>
</dbReference>
<keyword evidence="6" id="KW-0503">Monooxygenase</keyword>
<dbReference type="PANTHER" id="PTHR11237">
    <property type="entry name" value="COENZYME Q10 BIOSYNTHESIS PROTEIN 7"/>
    <property type="match status" value="1"/>
</dbReference>
<evidence type="ECO:0000256" key="2">
    <source>
        <dbReference type="ARBA" id="ARBA00022688"/>
    </source>
</evidence>
<dbReference type="Pfam" id="PF03232">
    <property type="entry name" value="COQ7"/>
    <property type="match status" value="1"/>
</dbReference>
<comment type="caution">
    <text evidence="8">The sequence shown here is derived from an EMBL/GenBank/DDBJ whole genome shotgun (WGS) entry which is preliminary data.</text>
</comment>
<evidence type="ECO:0000313" key="8">
    <source>
        <dbReference type="EMBL" id="GGD67961.1"/>
    </source>
</evidence>
<evidence type="ECO:0000256" key="7">
    <source>
        <dbReference type="ARBA" id="ARBA00023136"/>
    </source>
</evidence>
<evidence type="ECO:0000256" key="5">
    <source>
        <dbReference type="ARBA" id="ARBA00023004"/>
    </source>
</evidence>
<proteinExistence type="predicted"/>
<dbReference type="InterPro" id="IPR009078">
    <property type="entry name" value="Ferritin-like_SF"/>
</dbReference>
<keyword evidence="3" id="KW-0479">Metal-binding</keyword>
<sequence>MRIVARLKSGETPGDRIMKIDHAGEHEAVSIYRAQRLVARWRAPAMLDEIEEFSAHETRHRALFARQLAIRGKARCRSYHLCGLGGTMLGLMTGLMGARAIAATTVAIESVVTAHLEAQLTAIGSTDREATAAIRDIIAEEQEHLHRSEQALGTARRLDRLMLRIVSLSTETVIWLGMRL</sequence>
<dbReference type="GO" id="GO:0006744">
    <property type="term" value="P:ubiquinone biosynthetic process"/>
    <property type="evidence" value="ECO:0007669"/>
    <property type="project" value="UniProtKB-KW"/>
</dbReference>
<keyword evidence="2" id="KW-0831">Ubiquinone biosynthesis</keyword>
<comment type="pathway">
    <text evidence="1">Cofactor biosynthesis; ubiquinone biosynthesis.</text>
</comment>
<dbReference type="PANTHER" id="PTHR11237:SF4">
    <property type="entry name" value="5-DEMETHOXYUBIQUINONE HYDROXYLASE, MITOCHONDRIAL"/>
    <property type="match status" value="1"/>
</dbReference>
<dbReference type="Gene3D" id="1.20.1260.10">
    <property type="match status" value="1"/>
</dbReference>
<gene>
    <name evidence="8" type="ORF">GCM10010990_16820</name>
</gene>